<gene>
    <name evidence="2" type="ORF">NQ502_08895</name>
</gene>
<reference evidence="2" key="1">
    <citation type="journal article" date="2022" name="Cell">
        <title>Design, construction, and in vivo augmentation of a complex gut microbiome.</title>
        <authorList>
            <person name="Cheng A.G."/>
            <person name="Ho P.Y."/>
            <person name="Aranda-Diaz A."/>
            <person name="Jain S."/>
            <person name="Yu F.B."/>
            <person name="Meng X."/>
            <person name="Wang M."/>
            <person name="Iakiviak M."/>
            <person name="Nagashima K."/>
            <person name="Zhao A."/>
            <person name="Murugkar P."/>
            <person name="Patil A."/>
            <person name="Atabakhsh K."/>
            <person name="Weakley A."/>
            <person name="Yan J."/>
            <person name="Brumbaugh A.R."/>
            <person name="Higginbottom S."/>
            <person name="Dimas A."/>
            <person name="Shiver A.L."/>
            <person name="Deutschbauer A."/>
            <person name="Neff N."/>
            <person name="Sonnenburg J.L."/>
            <person name="Huang K.C."/>
            <person name="Fischbach M.A."/>
        </authorList>
    </citation>
    <scope>NUCLEOTIDE SEQUENCE</scope>
    <source>
        <strain evidence="2">DSM 19829</strain>
    </source>
</reference>
<dbReference type="InterPro" id="IPR000241">
    <property type="entry name" value="RlmKL-like_Mtase"/>
</dbReference>
<dbReference type="Pfam" id="PF01170">
    <property type="entry name" value="UPF0020"/>
    <property type="match status" value="1"/>
</dbReference>
<dbReference type="SUPFAM" id="SSF53335">
    <property type="entry name" value="S-adenosyl-L-methionine-dependent methyltransferases"/>
    <property type="match status" value="1"/>
</dbReference>
<evidence type="ECO:0000313" key="2">
    <source>
        <dbReference type="EMBL" id="UWP61130.1"/>
    </source>
</evidence>
<dbReference type="InterPro" id="IPR029063">
    <property type="entry name" value="SAM-dependent_MTases_sf"/>
</dbReference>
<dbReference type="Proteomes" id="UP001060164">
    <property type="component" value="Chromosome"/>
</dbReference>
<dbReference type="CDD" id="cd02440">
    <property type="entry name" value="AdoMet_MTases"/>
    <property type="match status" value="1"/>
</dbReference>
<keyword evidence="3" id="KW-1185">Reference proteome</keyword>
<name>A0ABY5VMZ1_9FIRM</name>
<dbReference type="Gene3D" id="3.40.50.150">
    <property type="entry name" value="Vaccinia Virus protein VP39"/>
    <property type="match status" value="1"/>
</dbReference>
<evidence type="ECO:0000313" key="3">
    <source>
        <dbReference type="Proteomes" id="UP001060164"/>
    </source>
</evidence>
<protein>
    <submittedName>
        <fullName evidence="2">Methyltransferase</fullName>
    </submittedName>
</protein>
<evidence type="ECO:0000259" key="1">
    <source>
        <dbReference type="Pfam" id="PF01170"/>
    </source>
</evidence>
<keyword evidence="2" id="KW-0808">Transferase</keyword>
<feature type="domain" description="Ribosomal RNA large subunit methyltransferase K/L-like methyltransferase" evidence="1">
    <location>
        <begin position="336"/>
        <end position="478"/>
    </location>
</feature>
<dbReference type="PANTHER" id="PTHR14911">
    <property type="entry name" value="THUMP DOMAIN-CONTAINING"/>
    <property type="match status" value="1"/>
</dbReference>
<dbReference type="RefSeq" id="WP_028528274.1">
    <property type="nucleotide sequence ID" value="NZ_CABLBR010000009.1"/>
</dbReference>
<accession>A0ABY5VMZ1</accession>
<keyword evidence="2" id="KW-0489">Methyltransferase</keyword>
<sequence>MIRTYWEQILGNQEVRQNLSRLRQELKNDGNRMRMLDMIAGTEDRLADLLNAEDAKTRRNAALLMGDLGKQEFLLPVYQAYEKEQQRFVRSSYLTAMRNFDCSDYLDKLKARLEVLSAEKSETETEKHMREEMRELTSLIVGIEGISRHSFNGWDESYDIILLTNRNFAEVTKTELEELEPGASTRIFGAGVRAKVGNLRWVRDLRTYQELLFVIRGMASCRMDAAVAADTIVASDLLNFLNRSHGGKEPYYFRVEFKSKRPLDEKSMFVKKLSGQIEKLSGRKLINSTTNYEVELRLIENKEGNCNMLVKLFTLRDERFSYRREVISMSIRPVNAALTVALAKEYMKKDAQVLDPFCGVGTMLIERHKAVPANTSYGLDILEEAVDKAKINTEAAHQVIHYINRDFFRFTHEHLFDEVITDMPFKMGRTTEEEIRELYERFFRSIKQHLKEDATLILYSHNRGLIRQMAGGNGFSVVKECEISKKEGTYVYVLKA</sequence>
<dbReference type="GO" id="GO:0008168">
    <property type="term" value="F:methyltransferase activity"/>
    <property type="evidence" value="ECO:0007669"/>
    <property type="project" value="UniProtKB-KW"/>
</dbReference>
<dbReference type="GO" id="GO:0032259">
    <property type="term" value="P:methylation"/>
    <property type="evidence" value="ECO:0007669"/>
    <property type="project" value="UniProtKB-KW"/>
</dbReference>
<organism evidence="2 3">
    <name type="scientific">Ruminococcus gauvreauii</name>
    <dbReference type="NCBI Taxonomy" id="438033"/>
    <lineage>
        <taxon>Bacteria</taxon>
        <taxon>Bacillati</taxon>
        <taxon>Bacillota</taxon>
        <taxon>Clostridia</taxon>
        <taxon>Eubacteriales</taxon>
        <taxon>Oscillospiraceae</taxon>
        <taxon>Ruminococcus</taxon>
    </lineage>
</organism>
<dbReference type="EMBL" id="CP102290">
    <property type="protein sequence ID" value="UWP61130.1"/>
    <property type="molecule type" value="Genomic_DNA"/>
</dbReference>
<dbReference type="PANTHER" id="PTHR14911:SF13">
    <property type="entry name" value="TRNA (GUANINE(6)-N2)-METHYLTRANSFERASE THUMP3"/>
    <property type="match status" value="1"/>
</dbReference>
<proteinExistence type="predicted"/>